<comment type="caution">
    <text evidence="3">The sequence shown here is derived from an EMBL/GenBank/DDBJ whole genome shotgun (WGS) entry which is preliminary data.</text>
</comment>
<gene>
    <name evidence="3" type="ORF">EV213_10824</name>
</gene>
<evidence type="ECO:0000313" key="3">
    <source>
        <dbReference type="EMBL" id="TDQ39078.1"/>
    </source>
</evidence>
<keyword evidence="4" id="KW-1185">Reference proteome</keyword>
<keyword evidence="2" id="KW-0472">Membrane</keyword>
<dbReference type="Pfam" id="PF12732">
    <property type="entry name" value="YtxH"/>
    <property type="match status" value="1"/>
</dbReference>
<organism evidence="3 4">
    <name type="scientific">Aureibacillus halotolerans</name>
    <dbReference type="NCBI Taxonomy" id="1508390"/>
    <lineage>
        <taxon>Bacteria</taxon>
        <taxon>Bacillati</taxon>
        <taxon>Bacillota</taxon>
        <taxon>Bacilli</taxon>
        <taxon>Bacillales</taxon>
        <taxon>Bacillaceae</taxon>
        <taxon>Aureibacillus</taxon>
    </lineage>
</organism>
<feature type="transmembrane region" description="Helical" evidence="2">
    <location>
        <begin position="9"/>
        <end position="28"/>
    </location>
</feature>
<protein>
    <submittedName>
        <fullName evidence="3">Gas vesicle protein</fullName>
    </submittedName>
</protein>
<feature type="compositionally biased region" description="Polar residues" evidence="1">
    <location>
        <begin position="97"/>
        <end position="117"/>
    </location>
</feature>
<dbReference type="InterPro" id="IPR052928">
    <property type="entry name" value="Desiccation-related_membrane"/>
</dbReference>
<dbReference type="AlphaFoldDB" id="A0A4R6TYP6"/>
<dbReference type="PANTHER" id="PTHR35792">
    <property type="entry name" value="GENERAL STRESS PROTEIN"/>
    <property type="match status" value="1"/>
</dbReference>
<accession>A0A4R6TYP6</accession>
<dbReference type="InterPro" id="IPR024623">
    <property type="entry name" value="YtxH"/>
</dbReference>
<reference evidence="3 4" key="1">
    <citation type="submission" date="2019-03" db="EMBL/GenBank/DDBJ databases">
        <title>Genomic Encyclopedia of Type Strains, Phase IV (KMG-IV): sequencing the most valuable type-strain genomes for metagenomic binning, comparative biology and taxonomic classification.</title>
        <authorList>
            <person name="Goeker M."/>
        </authorList>
    </citation>
    <scope>NUCLEOTIDE SEQUENCE [LARGE SCALE GENOMIC DNA]</scope>
    <source>
        <strain evidence="3 4">DSM 28697</strain>
    </source>
</reference>
<feature type="compositionally biased region" description="Basic and acidic residues" evidence="1">
    <location>
        <begin position="84"/>
        <end position="95"/>
    </location>
</feature>
<feature type="compositionally biased region" description="Pro residues" evidence="1">
    <location>
        <begin position="118"/>
        <end position="130"/>
    </location>
</feature>
<name>A0A4R6TYP6_9BACI</name>
<dbReference type="Proteomes" id="UP000295632">
    <property type="component" value="Unassembled WGS sequence"/>
</dbReference>
<feature type="region of interest" description="Disordered" evidence="1">
    <location>
        <begin position="73"/>
        <end position="130"/>
    </location>
</feature>
<evidence type="ECO:0000256" key="1">
    <source>
        <dbReference type="SAM" id="MobiDB-lite"/>
    </source>
</evidence>
<dbReference type="RefSeq" id="WP_133580522.1">
    <property type="nucleotide sequence ID" value="NZ_SNYJ01000008.1"/>
</dbReference>
<dbReference type="EMBL" id="SNYJ01000008">
    <property type="protein sequence ID" value="TDQ39078.1"/>
    <property type="molecule type" value="Genomic_DNA"/>
</dbReference>
<proteinExistence type="predicted"/>
<dbReference type="PANTHER" id="PTHR35792:SF1">
    <property type="entry name" value="SLL0268 PROTEIN"/>
    <property type="match status" value="1"/>
</dbReference>
<evidence type="ECO:0000313" key="4">
    <source>
        <dbReference type="Proteomes" id="UP000295632"/>
    </source>
</evidence>
<keyword evidence="2" id="KW-1133">Transmembrane helix</keyword>
<sequence>MGEMNTKDFVIGTLIGGIVGASAALLLAPKSGKDLRNDLNEQAYVVKEKTNQFKSNAFEKGTEWRDVAKEKTAHLSKSVSEQAADIRKKLQKEENTESPVDATSTASLGQTDVTNENPVPPVSPTTPPIK</sequence>
<dbReference type="OrthoDB" id="9810874at2"/>
<keyword evidence="2" id="KW-0812">Transmembrane</keyword>
<evidence type="ECO:0000256" key="2">
    <source>
        <dbReference type="SAM" id="Phobius"/>
    </source>
</evidence>